<evidence type="ECO:0000313" key="3">
    <source>
        <dbReference type="EMBL" id="KAK4040022.1"/>
    </source>
</evidence>
<evidence type="ECO:0000256" key="2">
    <source>
        <dbReference type="SAM" id="Phobius"/>
    </source>
</evidence>
<feature type="compositionally biased region" description="Basic and acidic residues" evidence="1">
    <location>
        <begin position="1"/>
        <end position="11"/>
    </location>
</feature>
<reference evidence="4" key="1">
    <citation type="journal article" date="2023" name="Mol. Phylogenet. Evol.">
        <title>Genome-scale phylogeny and comparative genomics of the fungal order Sordariales.</title>
        <authorList>
            <person name="Hensen N."/>
            <person name="Bonometti L."/>
            <person name="Westerberg I."/>
            <person name="Brannstrom I.O."/>
            <person name="Guillou S."/>
            <person name="Cros-Aarteil S."/>
            <person name="Calhoun S."/>
            <person name="Haridas S."/>
            <person name="Kuo A."/>
            <person name="Mondo S."/>
            <person name="Pangilinan J."/>
            <person name="Riley R."/>
            <person name="LaButti K."/>
            <person name="Andreopoulos B."/>
            <person name="Lipzen A."/>
            <person name="Chen C."/>
            <person name="Yan M."/>
            <person name="Daum C."/>
            <person name="Ng V."/>
            <person name="Clum A."/>
            <person name="Steindorff A."/>
            <person name="Ohm R.A."/>
            <person name="Martin F."/>
            <person name="Silar P."/>
            <person name="Natvig D.O."/>
            <person name="Lalanne C."/>
            <person name="Gautier V."/>
            <person name="Ament-Velasquez S.L."/>
            <person name="Kruys A."/>
            <person name="Hutchinson M.I."/>
            <person name="Powell A.J."/>
            <person name="Barry K."/>
            <person name="Miller A.N."/>
            <person name="Grigoriev I.V."/>
            <person name="Debuchy R."/>
            <person name="Gladieux P."/>
            <person name="Hiltunen Thoren M."/>
            <person name="Johannesson H."/>
        </authorList>
    </citation>
    <scope>NUCLEOTIDE SEQUENCE [LARGE SCALE GENOMIC DNA]</scope>
    <source>
        <strain evidence="4">CBS 284.82</strain>
    </source>
</reference>
<keyword evidence="2" id="KW-0472">Membrane</keyword>
<keyword evidence="2" id="KW-0812">Transmembrane</keyword>
<feature type="compositionally biased region" description="Basic and acidic residues" evidence="1">
    <location>
        <begin position="40"/>
        <end position="52"/>
    </location>
</feature>
<proteinExistence type="predicted"/>
<feature type="transmembrane region" description="Helical" evidence="2">
    <location>
        <begin position="127"/>
        <end position="148"/>
    </location>
</feature>
<keyword evidence="2" id="KW-1133">Transmembrane helix</keyword>
<dbReference type="Proteomes" id="UP001303115">
    <property type="component" value="Unassembled WGS sequence"/>
</dbReference>
<protein>
    <submittedName>
        <fullName evidence="3">Uncharacterized protein</fullName>
    </submittedName>
</protein>
<dbReference type="AlphaFoldDB" id="A0AAN6PG05"/>
<evidence type="ECO:0000256" key="1">
    <source>
        <dbReference type="SAM" id="MobiDB-lite"/>
    </source>
</evidence>
<feature type="region of interest" description="Disordered" evidence="1">
    <location>
        <begin position="1"/>
        <end position="54"/>
    </location>
</feature>
<sequence length="164" mass="17894">MASDSAHDPAGKPDLTVETTTTMLKHKSSQDTISQPFPALEEKDTQYTRRSDISTPATARLNPFDTDIEAMPVITHDSSRRSAECTKGGTDCHAWPSQDHWKRKAKAAKKNRHNCTCLAGLSKRNRIAVRILIIVLIVAIAVGVGFGVSKPLGAGIWRSETQNS</sequence>
<evidence type="ECO:0000313" key="4">
    <source>
        <dbReference type="Proteomes" id="UP001303115"/>
    </source>
</evidence>
<comment type="caution">
    <text evidence="3">The sequence shown here is derived from an EMBL/GenBank/DDBJ whole genome shotgun (WGS) entry which is preliminary data.</text>
</comment>
<gene>
    <name evidence="3" type="ORF">C8A01DRAFT_35989</name>
</gene>
<dbReference type="EMBL" id="MU854386">
    <property type="protein sequence ID" value="KAK4040022.1"/>
    <property type="molecule type" value="Genomic_DNA"/>
</dbReference>
<organism evidence="3 4">
    <name type="scientific">Parachaetomium inaequale</name>
    <dbReference type="NCBI Taxonomy" id="2588326"/>
    <lineage>
        <taxon>Eukaryota</taxon>
        <taxon>Fungi</taxon>
        <taxon>Dikarya</taxon>
        <taxon>Ascomycota</taxon>
        <taxon>Pezizomycotina</taxon>
        <taxon>Sordariomycetes</taxon>
        <taxon>Sordariomycetidae</taxon>
        <taxon>Sordariales</taxon>
        <taxon>Chaetomiaceae</taxon>
        <taxon>Parachaetomium</taxon>
    </lineage>
</organism>
<accession>A0AAN6PG05</accession>
<name>A0AAN6PG05_9PEZI</name>
<keyword evidence="4" id="KW-1185">Reference proteome</keyword>